<dbReference type="EMBL" id="NRRV01000019">
    <property type="protein sequence ID" value="MBK1630930.1"/>
    <property type="molecule type" value="Genomic_DNA"/>
</dbReference>
<evidence type="ECO:0000256" key="1">
    <source>
        <dbReference type="ARBA" id="ARBA00000971"/>
    </source>
</evidence>
<dbReference type="PANTHER" id="PTHR47245:SF2">
    <property type="entry name" value="PEPTIDYL-PROLYL CIS-TRANS ISOMERASE HP_0175-RELATED"/>
    <property type="match status" value="1"/>
</dbReference>
<dbReference type="InterPro" id="IPR014282">
    <property type="entry name" value="Nitrogen_fix_NifM"/>
</dbReference>
<keyword evidence="4 5" id="KW-0697">Rotamase</keyword>
<proteinExistence type="inferred from homology"/>
<dbReference type="Gene3D" id="3.10.50.40">
    <property type="match status" value="1"/>
</dbReference>
<evidence type="ECO:0000313" key="7">
    <source>
        <dbReference type="EMBL" id="MBK1630930.1"/>
    </source>
</evidence>
<comment type="catalytic activity">
    <reaction evidence="1">
        <text>[protein]-peptidylproline (omega=180) = [protein]-peptidylproline (omega=0)</text>
        <dbReference type="Rhea" id="RHEA:16237"/>
        <dbReference type="Rhea" id="RHEA-COMP:10747"/>
        <dbReference type="Rhea" id="RHEA-COMP:10748"/>
        <dbReference type="ChEBI" id="CHEBI:83833"/>
        <dbReference type="ChEBI" id="CHEBI:83834"/>
        <dbReference type="EC" id="5.2.1.8"/>
    </reaction>
</comment>
<dbReference type="Pfam" id="PF00639">
    <property type="entry name" value="Rotamase"/>
    <property type="match status" value="1"/>
</dbReference>
<evidence type="ECO:0000256" key="5">
    <source>
        <dbReference type="PROSITE-ProRule" id="PRU00278"/>
    </source>
</evidence>
<dbReference type="InterPro" id="IPR050245">
    <property type="entry name" value="PrsA_foldase"/>
</dbReference>
<keyword evidence="5" id="KW-0413">Isomerase</keyword>
<evidence type="ECO:0000256" key="3">
    <source>
        <dbReference type="ARBA" id="ARBA00013194"/>
    </source>
</evidence>
<sequence length="310" mass="33800">MSPAELTAAADAAQPAATEAEAAYRYHLLRAATERFQYNIPALDASQRAAAEAQARQTFALEELVLGSEEAADIIIPAASVQQSLDAVAGRFDDPAEFEADLARNGLDPDGLRAALRRELAFDALMQRIGSRHAEVTDTDARLFYELHAERFQALERRSARHILITVNADYAENTRDAARARADALAAKLSAEVAGGGDDNPVQRFARLAQRHSECPTAMEDGKLGDIAPGQLYPEVDAALFALDQGAVSAPVESEMGFHILLCERIEPARTLPFAQVEDRIRAALTKRRRREAQRAWIAELNEREAAAA</sequence>
<comment type="similarity">
    <text evidence="2">Belongs to the PpiC/parvulin rotamase family.</text>
</comment>
<reference evidence="7 8" key="1">
    <citation type="journal article" date="2020" name="Microorganisms">
        <title>Osmotic Adaptation and Compatible Solute Biosynthesis of Phototrophic Bacteria as Revealed from Genome Analyses.</title>
        <authorList>
            <person name="Imhoff J.F."/>
            <person name="Rahn T."/>
            <person name="Kunzel S."/>
            <person name="Keller A."/>
            <person name="Neulinger S.C."/>
        </authorList>
    </citation>
    <scope>NUCLEOTIDE SEQUENCE [LARGE SCALE GENOMIC DNA]</scope>
    <source>
        <strain evidence="7 8">DSM 6210</strain>
    </source>
</reference>
<evidence type="ECO:0000256" key="2">
    <source>
        <dbReference type="ARBA" id="ARBA00007656"/>
    </source>
</evidence>
<dbReference type="RefSeq" id="WP_200236316.1">
    <property type="nucleotide sequence ID" value="NZ_NRRV01000019.1"/>
</dbReference>
<dbReference type="SUPFAM" id="SSF109998">
    <property type="entry name" value="Triger factor/SurA peptide-binding domain-like"/>
    <property type="match status" value="1"/>
</dbReference>
<gene>
    <name evidence="7" type="primary">nifM</name>
    <name evidence="7" type="ORF">CKO31_09285</name>
</gene>
<dbReference type="PANTHER" id="PTHR47245">
    <property type="entry name" value="PEPTIDYLPROLYL ISOMERASE"/>
    <property type="match status" value="1"/>
</dbReference>
<keyword evidence="8" id="KW-1185">Reference proteome</keyword>
<dbReference type="EC" id="5.2.1.8" evidence="3"/>
<dbReference type="Proteomes" id="UP000748752">
    <property type="component" value="Unassembled WGS sequence"/>
</dbReference>
<dbReference type="InterPro" id="IPR000297">
    <property type="entry name" value="PPIase_PpiC"/>
</dbReference>
<dbReference type="PROSITE" id="PS50198">
    <property type="entry name" value="PPIC_PPIASE_2"/>
    <property type="match status" value="1"/>
</dbReference>
<evidence type="ECO:0000256" key="4">
    <source>
        <dbReference type="ARBA" id="ARBA00023110"/>
    </source>
</evidence>
<protein>
    <recommendedName>
        <fullName evidence="3">peptidylprolyl isomerase</fullName>
        <ecNumber evidence="3">5.2.1.8</ecNumber>
    </recommendedName>
</protein>
<dbReference type="SUPFAM" id="SSF54534">
    <property type="entry name" value="FKBP-like"/>
    <property type="match status" value="1"/>
</dbReference>
<feature type="domain" description="PpiC" evidence="6">
    <location>
        <begin position="155"/>
        <end position="266"/>
    </location>
</feature>
<organism evidence="7 8">
    <name type="scientific">Thiohalocapsa halophila</name>
    <dbReference type="NCBI Taxonomy" id="69359"/>
    <lineage>
        <taxon>Bacteria</taxon>
        <taxon>Pseudomonadati</taxon>
        <taxon>Pseudomonadota</taxon>
        <taxon>Gammaproteobacteria</taxon>
        <taxon>Chromatiales</taxon>
        <taxon>Chromatiaceae</taxon>
        <taxon>Thiohalocapsa</taxon>
    </lineage>
</organism>
<evidence type="ECO:0000313" key="8">
    <source>
        <dbReference type="Proteomes" id="UP000748752"/>
    </source>
</evidence>
<dbReference type="InterPro" id="IPR046357">
    <property type="entry name" value="PPIase_dom_sf"/>
</dbReference>
<accession>A0ABS1CG92</accession>
<comment type="caution">
    <text evidence="7">The sequence shown here is derived from an EMBL/GenBank/DDBJ whole genome shotgun (WGS) entry which is preliminary data.</text>
</comment>
<evidence type="ECO:0000259" key="6">
    <source>
        <dbReference type="PROSITE" id="PS50198"/>
    </source>
</evidence>
<dbReference type="NCBIfam" id="TIGR02933">
    <property type="entry name" value="nifM_nitrog"/>
    <property type="match status" value="1"/>
</dbReference>
<dbReference type="InterPro" id="IPR027304">
    <property type="entry name" value="Trigger_fact/SurA_dom_sf"/>
</dbReference>
<name>A0ABS1CG92_9GAMM</name>